<feature type="non-terminal residue" evidence="10">
    <location>
        <position position="1"/>
    </location>
</feature>
<dbReference type="InterPro" id="IPR006195">
    <property type="entry name" value="aa-tRNA-synth_II"/>
</dbReference>
<dbReference type="InterPro" id="IPR015866">
    <property type="entry name" value="Ser-tRNA-synth_1_N"/>
</dbReference>
<proteinExistence type="inferred from homology"/>
<keyword evidence="3" id="KW-0547">Nucleotide-binding</keyword>
<comment type="similarity">
    <text evidence="8">Belongs to the actin family.</text>
</comment>
<keyword evidence="2" id="KW-0436">Ligase</keyword>
<reference evidence="10 11" key="1">
    <citation type="submission" date="2018-05" db="EMBL/GenBank/DDBJ databases">
        <title>Draft genome sequence of Scytalidium lignicola DSM 105466, a ubiquitous saprotrophic fungus.</title>
        <authorList>
            <person name="Buettner E."/>
            <person name="Gebauer A.M."/>
            <person name="Hofrichter M."/>
            <person name="Liers C."/>
            <person name="Kellner H."/>
        </authorList>
    </citation>
    <scope>NUCLEOTIDE SEQUENCE [LARGE SCALE GENOMIC DNA]</scope>
    <source>
        <strain evidence="10 11">DSM 105466</strain>
    </source>
</reference>
<dbReference type="GO" id="GO:0006434">
    <property type="term" value="P:seryl-tRNA aminoacylation"/>
    <property type="evidence" value="ECO:0007669"/>
    <property type="project" value="InterPro"/>
</dbReference>
<dbReference type="SMART" id="SM00268">
    <property type="entry name" value="ACTIN"/>
    <property type="match status" value="1"/>
</dbReference>
<evidence type="ECO:0000313" key="10">
    <source>
        <dbReference type="EMBL" id="RFU34639.1"/>
    </source>
</evidence>
<dbReference type="Pfam" id="PF02403">
    <property type="entry name" value="Seryl_tRNA_N"/>
    <property type="match status" value="1"/>
</dbReference>
<dbReference type="STRING" id="5539.A0A3E2HMM6"/>
<evidence type="ECO:0000313" key="11">
    <source>
        <dbReference type="Proteomes" id="UP000258309"/>
    </source>
</evidence>
<dbReference type="FunFam" id="3.30.930.10:FF:000069">
    <property type="entry name" value="Seryl-tRNA synthetase"/>
    <property type="match status" value="1"/>
</dbReference>
<dbReference type="InterPro" id="IPR010978">
    <property type="entry name" value="tRNA-bd_arm"/>
</dbReference>
<dbReference type="Gene3D" id="3.30.930.10">
    <property type="entry name" value="Bira Bifunctional Protein, Domain 2"/>
    <property type="match status" value="1"/>
</dbReference>
<dbReference type="Gene3D" id="3.30.420.40">
    <property type="match status" value="2"/>
</dbReference>
<dbReference type="PRINTS" id="PR00981">
    <property type="entry name" value="TRNASYNTHSER"/>
</dbReference>
<dbReference type="SUPFAM" id="SSF46589">
    <property type="entry name" value="tRNA-binding arm"/>
    <property type="match status" value="1"/>
</dbReference>
<gene>
    <name evidence="10" type="ORF">B7463_g1748</name>
</gene>
<dbReference type="InterPro" id="IPR004000">
    <property type="entry name" value="Actin"/>
</dbReference>
<feature type="domain" description="Aminoacyl-transfer RNA synthetases class-II family profile" evidence="9">
    <location>
        <begin position="803"/>
        <end position="1045"/>
    </location>
</feature>
<dbReference type="Pfam" id="PF00022">
    <property type="entry name" value="Actin"/>
    <property type="match status" value="1"/>
</dbReference>
<dbReference type="PROSITE" id="PS50862">
    <property type="entry name" value="AA_TRNA_LIGASE_II"/>
    <property type="match status" value="1"/>
</dbReference>
<dbReference type="InterPro" id="IPR043129">
    <property type="entry name" value="ATPase_NBD"/>
</dbReference>
<evidence type="ECO:0000256" key="3">
    <source>
        <dbReference type="ARBA" id="ARBA00022741"/>
    </source>
</evidence>
<sequence length="1056" mass="117325">MSNPTGPAHRSVASIRRQSITQSAAPGPPGVPHTPLRNIVSSYGSPSTLRAEEEIVIVELGSRYLRAGFAGDAVPKAVIDFGPEEQRRPGDYRRWDVGYEKKWRDRIQGKSWSEEHELWRPDLRGLDLGFVGDKIERAMREVYAKYLLIDSRPRRMTLVLPSALPLPLLTVVLDTLFTYFQPPTISLLSAPVLTVVAAGVRAALVVDIGWAETTVTAVYEYREIQSLRSIRASKILVQEMYKVLAEVLDPERVHGDSLETTGGVEPPYALSFEECEETVARLAWCQPAQKKKPREVSKGLTPVKEEAEFRSSFRSMNLDDPVDTDPMISVPVNSSTPPRTLHIPFSKVAAPCETALFAPGRSYRDLDDEELPLHELVYRSLLRLPLDIRTLCMSRIIFVGGGSNTPGLKARILDEVQAIVETKEWNGVTGKAVEQFHNNPILQSNRPKQAAGGPIEIGRSSDANAPKVLAGLAEQEPDPIGDLLKREARKGIPSAEQGYLRAVESLGAWSGASLVSQLKAPSVSIIDREQWLQHGVAGASRSAEVSAATQRQSMGPGAFKAGASERSSWTLGLWALERRLYHVTARFQQSEVPRPSIAPKITVDVKDIRQRPQVYEKNCLERNYKDQAAYPARINALHEEWQAQQHAARELRERNNKLKLLIANPTALNTSERKEVQELKKLSREKAIEEARSLKDKLSAVESKEDFLSSEINSLAASIPNLTSDETPRGTIPRIVGYINDHPEPHPSSSDRVWRSHIHIGSELSLLDFQGAATTSGWGWYYLLNEAAQLEQALIQYSLSVAKARGWGLVSPPSMVYTHIANACGFQPRDQNGEQQIYNIQQNAEDVGRKPELSLAATAEIPIAGMKANTTLEEEDLPMKRIGVSRCYRAEAGARGVDTKGLYRVHEFTKVEMFAWTLPSMAASSEVFDEMVDIQTTILKSLGLHCRILEMPSTDLGASATRKRDIEAFFPSRRMKDDGWGEVTSASICTDYQSRRLATRLNLRSQGSKLVFPYTVNGTALAVPRVLAAILESGWDEERLEVRIPKVLQPWMDVLS</sequence>
<evidence type="ECO:0000256" key="1">
    <source>
        <dbReference type="ARBA" id="ARBA00012840"/>
    </source>
</evidence>
<organism evidence="10 11">
    <name type="scientific">Scytalidium lignicola</name>
    <name type="common">Hyphomycete</name>
    <dbReference type="NCBI Taxonomy" id="5539"/>
    <lineage>
        <taxon>Eukaryota</taxon>
        <taxon>Fungi</taxon>
        <taxon>Dikarya</taxon>
        <taxon>Ascomycota</taxon>
        <taxon>Pezizomycotina</taxon>
        <taxon>Leotiomycetes</taxon>
        <taxon>Leotiomycetes incertae sedis</taxon>
        <taxon>Scytalidium</taxon>
    </lineage>
</organism>
<dbReference type="Gene3D" id="1.10.287.40">
    <property type="entry name" value="Serine-tRNA synthetase, tRNA binding domain"/>
    <property type="match status" value="1"/>
</dbReference>
<dbReference type="InterPro" id="IPR002317">
    <property type="entry name" value="Ser-tRNA-ligase_type_1"/>
</dbReference>
<keyword evidence="11" id="KW-1185">Reference proteome</keyword>
<dbReference type="AlphaFoldDB" id="A0A3E2HMM6"/>
<evidence type="ECO:0000256" key="5">
    <source>
        <dbReference type="ARBA" id="ARBA00023146"/>
    </source>
</evidence>
<keyword evidence="5" id="KW-0030">Aminoacyl-tRNA synthetase</keyword>
<keyword evidence="4" id="KW-0067">ATP-binding</keyword>
<evidence type="ECO:0000256" key="8">
    <source>
        <dbReference type="RuleBase" id="RU000487"/>
    </source>
</evidence>
<dbReference type="GO" id="GO:0004828">
    <property type="term" value="F:serine-tRNA ligase activity"/>
    <property type="evidence" value="ECO:0007669"/>
    <property type="project" value="UniProtKB-EC"/>
</dbReference>
<dbReference type="OrthoDB" id="10264585at2759"/>
<dbReference type="OMA" id="SADHELW"/>
<evidence type="ECO:0000256" key="4">
    <source>
        <dbReference type="ARBA" id="ARBA00022840"/>
    </source>
</evidence>
<dbReference type="GO" id="GO:0005524">
    <property type="term" value="F:ATP binding"/>
    <property type="evidence" value="ECO:0007669"/>
    <property type="project" value="UniProtKB-KW"/>
</dbReference>
<dbReference type="NCBIfam" id="TIGR00414">
    <property type="entry name" value="serS"/>
    <property type="match status" value="1"/>
</dbReference>
<protein>
    <recommendedName>
        <fullName evidence="1">serine--tRNA ligase</fullName>
        <ecNumber evidence="1">6.1.1.11</ecNumber>
    </recommendedName>
    <alternativeName>
        <fullName evidence="6">Seryl-tRNA synthetase</fullName>
    </alternativeName>
    <alternativeName>
        <fullName evidence="7">Seryl-tRNA(Ser) synthetase</fullName>
    </alternativeName>
</protein>
<feature type="non-terminal residue" evidence="10">
    <location>
        <position position="1056"/>
    </location>
</feature>
<evidence type="ECO:0000256" key="6">
    <source>
        <dbReference type="ARBA" id="ARBA00031113"/>
    </source>
</evidence>
<evidence type="ECO:0000256" key="2">
    <source>
        <dbReference type="ARBA" id="ARBA00022598"/>
    </source>
</evidence>
<dbReference type="EC" id="6.1.1.11" evidence="1"/>
<dbReference type="EMBL" id="NCSJ02000018">
    <property type="protein sequence ID" value="RFU34639.1"/>
    <property type="molecule type" value="Genomic_DNA"/>
</dbReference>
<dbReference type="InterPro" id="IPR045864">
    <property type="entry name" value="aa-tRNA-synth_II/BPL/LPL"/>
</dbReference>
<dbReference type="SUPFAM" id="SSF55681">
    <property type="entry name" value="Class II aaRS and biotin synthetases"/>
    <property type="match status" value="1"/>
</dbReference>
<dbReference type="Pfam" id="PF00587">
    <property type="entry name" value="tRNA-synt_2b"/>
    <property type="match status" value="1"/>
</dbReference>
<evidence type="ECO:0000256" key="7">
    <source>
        <dbReference type="ARBA" id="ARBA00034892"/>
    </source>
</evidence>
<dbReference type="PANTHER" id="PTHR11778">
    <property type="entry name" value="SERYL-TRNA SYNTHETASE"/>
    <property type="match status" value="1"/>
</dbReference>
<comment type="caution">
    <text evidence="10">The sequence shown here is derived from an EMBL/GenBank/DDBJ whole genome shotgun (WGS) entry which is preliminary data.</text>
</comment>
<dbReference type="Gene3D" id="3.90.640.10">
    <property type="entry name" value="Actin, Chain A, domain 4"/>
    <property type="match status" value="1"/>
</dbReference>
<accession>A0A3E2HMM6</accession>
<dbReference type="SUPFAM" id="SSF53067">
    <property type="entry name" value="Actin-like ATPase domain"/>
    <property type="match status" value="2"/>
</dbReference>
<dbReference type="InterPro" id="IPR002314">
    <property type="entry name" value="aa-tRNA-synt_IIb"/>
</dbReference>
<dbReference type="UniPathway" id="UPA00906">
    <property type="reaction ID" value="UER00895"/>
</dbReference>
<name>A0A3E2HMM6_SCYLI</name>
<dbReference type="InterPro" id="IPR042103">
    <property type="entry name" value="SerRS_1_N_sf"/>
</dbReference>
<dbReference type="Proteomes" id="UP000258309">
    <property type="component" value="Unassembled WGS sequence"/>
</dbReference>
<evidence type="ECO:0000259" key="9">
    <source>
        <dbReference type="PROSITE" id="PS50862"/>
    </source>
</evidence>